<accession>H1W1S1</accession>
<evidence type="ECO:0000256" key="1">
    <source>
        <dbReference type="SAM" id="MobiDB-lite"/>
    </source>
</evidence>
<dbReference type="AlphaFoldDB" id="H1W1S1"/>
<dbReference type="HOGENOM" id="CLU_2612449_0_0_1"/>
<dbReference type="Proteomes" id="UP000007174">
    <property type="component" value="Unassembled WGS sequence"/>
</dbReference>
<feature type="non-terminal residue" evidence="2">
    <location>
        <position position="87"/>
    </location>
</feature>
<evidence type="ECO:0000313" key="3">
    <source>
        <dbReference type="Proteomes" id="UP000007174"/>
    </source>
</evidence>
<proteinExistence type="predicted"/>
<protein>
    <submittedName>
        <fullName evidence="2">Uncharacterized protein</fullName>
    </submittedName>
</protein>
<feature type="compositionally biased region" description="Low complexity" evidence="1">
    <location>
        <begin position="1"/>
        <end position="12"/>
    </location>
</feature>
<name>H1W1S1_COLHI</name>
<organism evidence="2 3">
    <name type="scientific">Colletotrichum higginsianum (strain IMI 349063)</name>
    <name type="common">Crucifer anthracnose fungus</name>
    <dbReference type="NCBI Taxonomy" id="759273"/>
    <lineage>
        <taxon>Eukaryota</taxon>
        <taxon>Fungi</taxon>
        <taxon>Dikarya</taxon>
        <taxon>Ascomycota</taxon>
        <taxon>Pezizomycotina</taxon>
        <taxon>Sordariomycetes</taxon>
        <taxon>Hypocreomycetidae</taxon>
        <taxon>Glomerellales</taxon>
        <taxon>Glomerellaceae</taxon>
        <taxon>Colletotrichum</taxon>
        <taxon>Colletotrichum destructivum species complex</taxon>
    </lineage>
</organism>
<dbReference type="EMBL" id="CACQ02008684">
    <property type="protein sequence ID" value="CCF46434.1"/>
    <property type="molecule type" value="Genomic_DNA"/>
</dbReference>
<evidence type="ECO:0000313" key="2">
    <source>
        <dbReference type="EMBL" id="CCF46434.1"/>
    </source>
</evidence>
<feature type="region of interest" description="Disordered" evidence="1">
    <location>
        <begin position="1"/>
        <end position="53"/>
    </location>
</feature>
<dbReference type="STRING" id="759273.H1W1S1"/>
<sequence>MAPVTTPTPSSSASKGKTVTPPQPKSLDEEMKNAESSSDEDDNAELTRQLKRANKDIAKMQTMFNENAAAMEELQKQARRALALEDE</sequence>
<reference evidence="3" key="1">
    <citation type="journal article" date="2012" name="Nat. Genet.">
        <title>Lifestyle transitions in plant pathogenic Colletotrichum fungi deciphered by genome and transcriptome analyses.</title>
        <authorList>
            <person name="O'Connell R.J."/>
            <person name="Thon M.R."/>
            <person name="Hacquard S."/>
            <person name="Amyotte S.G."/>
            <person name="Kleemann J."/>
            <person name="Torres M.F."/>
            <person name="Damm U."/>
            <person name="Buiate E.A."/>
            <person name="Epstein L."/>
            <person name="Alkan N."/>
            <person name="Altmueller J."/>
            <person name="Alvarado-Balderrama L."/>
            <person name="Bauser C.A."/>
            <person name="Becker C."/>
            <person name="Birren B.W."/>
            <person name="Chen Z."/>
            <person name="Choi J."/>
            <person name="Crouch J.A."/>
            <person name="Duvick J.P."/>
            <person name="Farman M.A."/>
            <person name="Gan P."/>
            <person name="Heiman D."/>
            <person name="Henrissat B."/>
            <person name="Howard R.J."/>
            <person name="Kabbage M."/>
            <person name="Koch C."/>
            <person name="Kracher B."/>
            <person name="Kubo Y."/>
            <person name="Law A.D."/>
            <person name="Lebrun M.-H."/>
            <person name="Lee Y.-H."/>
            <person name="Miyara I."/>
            <person name="Moore N."/>
            <person name="Neumann U."/>
            <person name="Nordstroem K."/>
            <person name="Panaccione D.G."/>
            <person name="Panstruga R."/>
            <person name="Place M."/>
            <person name="Proctor R.H."/>
            <person name="Prusky D."/>
            <person name="Rech G."/>
            <person name="Reinhardt R."/>
            <person name="Rollins J.A."/>
            <person name="Rounsley S."/>
            <person name="Schardl C.L."/>
            <person name="Schwartz D.C."/>
            <person name="Shenoy N."/>
            <person name="Shirasu K."/>
            <person name="Sikhakolli U.R."/>
            <person name="Stueber K."/>
            <person name="Sukno S.A."/>
            <person name="Sweigard J.A."/>
            <person name="Takano Y."/>
            <person name="Takahara H."/>
            <person name="Trail F."/>
            <person name="van der Does H.C."/>
            <person name="Voll L.M."/>
            <person name="Will I."/>
            <person name="Young S."/>
            <person name="Zeng Q."/>
            <person name="Zhang J."/>
            <person name="Zhou S."/>
            <person name="Dickman M.B."/>
            <person name="Schulze-Lefert P."/>
            <person name="Ver Loren van Themaat E."/>
            <person name="Ma L.-J."/>
            <person name="Vaillancourt L.J."/>
        </authorList>
    </citation>
    <scope>NUCLEOTIDE SEQUENCE [LARGE SCALE GENOMIC DNA]</scope>
    <source>
        <strain evidence="3">IMI 349063</strain>
    </source>
</reference>
<gene>
    <name evidence="2" type="ORF">CH063_15179</name>
</gene>